<evidence type="ECO:0000256" key="4">
    <source>
        <dbReference type="ARBA" id="ARBA00004752"/>
    </source>
</evidence>
<dbReference type="InterPro" id="IPR016166">
    <property type="entry name" value="FAD-bd_PCMH"/>
</dbReference>
<dbReference type="NCBIfam" id="TIGR00179">
    <property type="entry name" value="murB"/>
    <property type="match status" value="1"/>
</dbReference>
<evidence type="ECO:0000256" key="7">
    <source>
        <dbReference type="ARBA" id="ARBA00022618"/>
    </source>
</evidence>
<evidence type="ECO:0000256" key="12">
    <source>
        <dbReference type="ARBA" id="ARBA00022984"/>
    </source>
</evidence>
<dbReference type="InterPro" id="IPR006094">
    <property type="entry name" value="Oxid_FAD_bind_N"/>
</dbReference>
<keyword evidence="10" id="KW-0521">NADP</keyword>
<dbReference type="GO" id="GO:0071555">
    <property type="term" value="P:cell wall organization"/>
    <property type="evidence" value="ECO:0007669"/>
    <property type="project" value="UniProtKB-KW"/>
</dbReference>
<keyword evidence="13 18" id="KW-0560">Oxidoreductase</keyword>
<keyword evidence="6" id="KW-0963">Cytoplasm</keyword>
<dbReference type="GO" id="GO:0005829">
    <property type="term" value="C:cytosol"/>
    <property type="evidence" value="ECO:0007669"/>
    <property type="project" value="TreeGrafter"/>
</dbReference>
<evidence type="ECO:0000256" key="3">
    <source>
        <dbReference type="ARBA" id="ARBA00004496"/>
    </source>
</evidence>
<dbReference type="Pfam" id="PF02873">
    <property type="entry name" value="MurB_C"/>
    <property type="match status" value="1"/>
</dbReference>
<evidence type="ECO:0000256" key="10">
    <source>
        <dbReference type="ARBA" id="ARBA00022857"/>
    </source>
</evidence>
<dbReference type="Pfam" id="PF01565">
    <property type="entry name" value="FAD_binding_4"/>
    <property type="match status" value="1"/>
</dbReference>
<dbReference type="InterPro" id="IPR011601">
    <property type="entry name" value="MurB_C"/>
</dbReference>
<keyword evidence="8" id="KW-0285">Flavoprotein</keyword>
<dbReference type="EC" id="1.3.1.98" evidence="5"/>
<dbReference type="Gene3D" id="3.30.43.10">
    <property type="entry name" value="Uridine Diphospho-n-acetylenolpyruvylglucosamine Reductase, domain 2"/>
    <property type="match status" value="1"/>
</dbReference>
<comment type="function">
    <text evidence="2">Cell wall formation.</text>
</comment>
<keyword evidence="15" id="KW-0961">Cell wall biogenesis/degradation</keyword>
<comment type="catalytic activity">
    <reaction evidence="16">
        <text>UDP-N-acetyl-alpha-D-muramate + NADP(+) = UDP-N-acetyl-3-O-(1-carboxyvinyl)-alpha-D-glucosamine + NADPH + H(+)</text>
        <dbReference type="Rhea" id="RHEA:12248"/>
        <dbReference type="ChEBI" id="CHEBI:15378"/>
        <dbReference type="ChEBI" id="CHEBI:57783"/>
        <dbReference type="ChEBI" id="CHEBI:58349"/>
        <dbReference type="ChEBI" id="CHEBI:68483"/>
        <dbReference type="ChEBI" id="CHEBI:70757"/>
        <dbReference type="EC" id="1.3.1.98"/>
    </reaction>
</comment>
<keyword evidence="7" id="KW-0132">Cell division</keyword>
<keyword evidence="14" id="KW-0131">Cell cycle</keyword>
<protein>
    <recommendedName>
        <fullName evidence="5">UDP-N-acetylmuramate dehydrogenase</fullName>
        <ecNumber evidence="5">1.3.1.98</ecNumber>
    </recommendedName>
</protein>
<evidence type="ECO:0000256" key="8">
    <source>
        <dbReference type="ARBA" id="ARBA00022630"/>
    </source>
</evidence>
<dbReference type="SUPFAM" id="SSF56176">
    <property type="entry name" value="FAD-binding/transporter-associated domain-like"/>
    <property type="match status" value="1"/>
</dbReference>
<evidence type="ECO:0000256" key="16">
    <source>
        <dbReference type="ARBA" id="ARBA00048914"/>
    </source>
</evidence>
<proteinExistence type="inferred from homology"/>
<organism evidence="18">
    <name type="scientific">hydrothermal vent metagenome</name>
    <dbReference type="NCBI Taxonomy" id="652676"/>
    <lineage>
        <taxon>unclassified sequences</taxon>
        <taxon>metagenomes</taxon>
        <taxon>ecological metagenomes</taxon>
    </lineage>
</organism>
<accession>A0A3B0WWV1</accession>
<dbReference type="EMBL" id="UOFF01000276">
    <property type="protein sequence ID" value="VAW56763.1"/>
    <property type="molecule type" value="Genomic_DNA"/>
</dbReference>
<dbReference type="GO" id="GO:0071949">
    <property type="term" value="F:FAD binding"/>
    <property type="evidence" value="ECO:0007669"/>
    <property type="project" value="InterPro"/>
</dbReference>
<evidence type="ECO:0000256" key="13">
    <source>
        <dbReference type="ARBA" id="ARBA00023002"/>
    </source>
</evidence>
<dbReference type="UniPathway" id="UPA00219"/>
<dbReference type="NCBIfam" id="NF010480">
    <property type="entry name" value="PRK13905.1"/>
    <property type="match status" value="1"/>
</dbReference>
<dbReference type="HAMAP" id="MF_00037">
    <property type="entry name" value="MurB"/>
    <property type="match status" value="1"/>
</dbReference>
<dbReference type="GO" id="GO:0009252">
    <property type="term" value="P:peptidoglycan biosynthetic process"/>
    <property type="evidence" value="ECO:0007669"/>
    <property type="project" value="UniProtKB-UniPathway"/>
</dbReference>
<evidence type="ECO:0000259" key="17">
    <source>
        <dbReference type="PROSITE" id="PS51387"/>
    </source>
</evidence>
<evidence type="ECO:0000256" key="1">
    <source>
        <dbReference type="ARBA" id="ARBA00001974"/>
    </source>
</evidence>
<dbReference type="GO" id="GO:0051301">
    <property type="term" value="P:cell division"/>
    <property type="evidence" value="ECO:0007669"/>
    <property type="project" value="UniProtKB-KW"/>
</dbReference>
<dbReference type="Gene3D" id="3.30.465.10">
    <property type="match status" value="1"/>
</dbReference>
<comment type="pathway">
    <text evidence="4">Cell wall biogenesis; peptidoglycan biosynthesis.</text>
</comment>
<dbReference type="GO" id="GO:0008360">
    <property type="term" value="P:regulation of cell shape"/>
    <property type="evidence" value="ECO:0007669"/>
    <property type="project" value="UniProtKB-KW"/>
</dbReference>
<gene>
    <name evidence="18" type="ORF">MNBD_GAMMA07-1848</name>
</gene>
<evidence type="ECO:0000256" key="9">
    <source>
        <dbReference type="ARBA" id="ARBA00022827"/>
    </source>
</evidence>
<feature type="domain" description="FAD-binding PCMH-type" evidence="17">
    <location>
        <begin position="28"/>
        <end position="202"/>
    </location>
</feature>
<reference evidence="18" key="1">
    <citation type="submission" date="2018-06" db="EMBL/GenBank/DDBJ databases">
        <authorList>
            <person name="Zhirakovskaya E."/>
        </authorList>
    </citation>
    <scope>NUCLEOTIDE SEQUENCE</scope>
</reference>
<comment type="subcellular location">
    <subcellularLocation>
        <location evidence="3">Cytoplasm</location>
    </subcellularLocation>
</comment>
<dbReference type="InterPro" id="IPR016167">
    <property type="entry name" value="FAD-bd_PCMH_sub1"/>
</dbReference>
<dbReference type="AlphaFoldDB" id="A0A3B0WWV1"/>
<dbReference type="GO" id="GO:0008762">
    <property type="term" value="F:UDP-N-acetylmuramate dehydrogenase activity"/>
    <property type="evidence" value="ECO:0007669"/>
    <property type="project" value="UniProtKB-EC"/>
</dbReference>
<dbReference type="SUPFAM" id="SSF56194">
    <property type="entry name" value="Uridine diphospho-N-Acetylenolpyruvylglucosamine reductase, MurB, C-terminal domain"/>
    <property type="match status" value="1"/>
</dbReference>
<dbReference type="Gene3D" id="3.90.78.10">
    <property type="entry name" value="UDP-N-acetylenolpyruvoylglucosamine reductase, C-terminal domain"/>
    <property type="match status" value="1"/>
</dbReference>
<dbReference type="InterPro" id="IPR003170">
    <property type="entry name" value="MurB"/>
</dbReference>
<evidence type="ECO:0000256" key="14">
    <source>
        <dbReference type="ARBA" id="ARBA00023306"/>
    </source>
</evidence>
<evidence type="ECO:0000256" key="5">
    <source>
        <dbReference type="ARBA" id="ARBA00012518"/>
    </source>
</evidence>
<dbReference type="PANTHER" id="PTHR21071:SF4">
    <property type="entry name" value="UDP-N-ACETYLENOLPYRUVOYLGLUCOSAMINE REDUCTASE"/>
    <property type="match status" value="1"/>
</dbReference>
<keyword evidence="9" id="KW-0274">FAD</keyword>
<name>A0A3B0WWV1_9ZZZZ</name>
<dbReference type="InterPro" id="IPR036318">
    <property type="entry name" value="FAD-bd_PCMH-like_sf"/>
</dbReference>
<evidence type="ECO:0000256" key="15">
    <source>
        <dbReference type="ARBA" id="ARBA00023316"/>
    </source>
</evidence>
<dbReference type="PROSITE" id="PS51387">
    <property type="entry name" value="FAD_PCMH"/>
    <property type="match status" value="1"/>
</dbReference>
<evidence type="ECO:0000256" key="6">
    <source>
        <dbReference type="ARBA" id="ARBA00022490"/>
    </source>
</evidence>
<dbReference type="InterPro" id="IPR036635">
    <property type="entry name" value="MurB_C_sf"/>
</dbReference>
<dbReference type="PANTHER" id="PTHR21071">
    <property type="entry name" value="UDP-N-ACETYLENOLPYRUVOYLGLUCOSAMINE REDUCTASE"/>
    <property type="match status" value="1"/>
</dbReference>
<sequence>MMPVSQSPAFKGVLLIDEPMTKHTSWRIGGAVDQFYTPTDIDDLIVFMRQMPTHEACLFLGLGSNILIRDKGFRGTVISLKGCLNHIDVINENGLRIGAGTSCAKLARYCHRNNLMGGEFFAGIPGLLGGALAMNAGAFGAETWPLVKSVMTINSQGVVYSRTGDDYEINYRSVKGHPQEWFIGADLQFEVGDGSAAALRVNKLMQQRAESQPIGLPSCGSVFKNPENDHAARLIDVCGLKGVSIGGAVVSEKHANFIINFKNASATDVESLITYVQKVVKKEQNIELHTEVKIIGEKDNE</sequence>
<comment type="cofactor">
    <cofactor evidence="1">
        <name>FAD</name>
        <dbReference type="ChEBI" id="CHEBI:57692"/>
    </cofactor>
</comment>
<evidence type="ECO:0000256" key="11">
    <source>
        <dbReference type="ARBA" id="ARBA00022960"/>
    </source>
</evidence>
<keyword evidence="12" id="KW-0573">Peptidoglycan synthesis</keyword>
<evidence type="ECO:0000313" key="18">
    <source>
        <dbReference type="EMBL" id="VAW56763.1"/>
    </source>
</evidence>
<keyword evidence="11" id="KW-0133">Cell shape</keyword>
<dbReference type="InterPro" id="IPR016169">
    <property type="entry name" value="FAD-bd_PCMH_sub2"/>
</dbReference>
<evidence type="ECO:0000256" key="2">
    <source>
        <dbReference type="ARBA" id="ARBA00003921"/>
    </source>
</evidence>